<dbReference type="GO" id="GO:0030170">
    <property type="term" value="F:pyridoxal phosphate binding"/>
    <property type="evidence" value="ECO:0007669"/>
    <property type="project" value="InterPro"/>
</dbReference>
<dbReference type="Proteomes" id="UP000241434">
    <property type="component" value="Unassembled WGS sequence"/>
</dbReference>
<keyword evidence="4" id="KW-1185">Reference proteome</keyword>
<evidence type="ECO:0000256" key="1">
    <source>
        <dbReference type="ARBA" id="ARBA00022898"/>
    </source>
</evidence>
<dbReference type="GO" id="GO:0006520">
    <property type="term" value="P:amino acid metabolic process"/>
    <property type="evidence" value="ECO:0007669"/>
    <property type="project" value="TreeGrafter"/>
</dbReference>
<dbReference type="Gene3D" id="3.40.640.10">
    <property type="entry name" value="Type I PLP-dependent aspartate aminotransferase-like (Major domain)"/>
    <property type="match status" value="1"/>
</dbReference>
<evidence type="ECO:0000313" key="4">
    <source>
        <dbReference type="Proteomes" id="UP000241434"/>
    </source>
</evidence>
<dbReference type="PANTHER" id="PTHR43795">
    <property type="entry name" value="BIFUNCTIONAL ASPARTATE AMINOTRANSFERASE AND GLUTAMATE/ASPARTATE-PREPHENATE AMINOTRANSFERASE-RELATED"/>
    <property type="match status" value="1"/>
</dbReference>
<protein>
    <submittedName>
        <fullName evidence="3">1-aminocyclopropane-1-carboxylate deaminase</fullName>
    </submittedName>
</protein>
<evidence type="ECO:0000313" key="3">
    <source>
        <dbReference type="EMBL" id="PSJ31226.1"/>
    </source>
</evidence>
<feature type="domain" description="Aminotransferase class I/classII large" evidence="2">
    <location>
        <begin position="39"/>
        <end position="407"/>
    </location>
</feature>
<organism evidence="3 4">
    <name type="scientific">Peptostreptococcus russellii</name>
    <dbReference type="NCBI Taxonomy" id="215200"/>
    <lineage>
        <taxon>Bacteria</taxon>
        <taxon>Bacillati</taxon>
        <taxon>Bacillota</taxon>
        <taxon>Clostridia</taxon>
        <taxon>Peptostreptococcales</taxon>
        <taxon>Peptostreptococcaceae</taxon>
        <taxon>Peptostreptococcus</taxon>
    </lineage>
</organism>
<proteinExistence type="predicted"/>
<accession>A0A2P7PZT8</accession>
<dbReference type="AlphaFoldDB" id="A0A2P7PZT8"/>
<gene>
    <name evidence="3" type="ORF">UF10_06195</name>
</gene>
<reference evidence="3" key="1">
    <citation type="thesis" date="2015" institute="Rutgers" country="The State University of New Jersey, 14 College Farm Rd., New Brunswick, NJ, USA">
        <title>Ammonia toxicity in bacteria and its implications for treatment of and resource recovery from highly nitrogenous organic wastes.</title>
        <authorList>
            <person name="Luther A.K."/>
        </authorList>
    </citation>
    <scope>NUCLEOTIDE SEQUENCE</scope>
    <source>
        <strain evidence="3">RT-10B</strain>
    </source>
</reference>
<dbReference type="SUPFAM" id="SSF53383">
    <property type="entry name" value="PLP-dependent transferases"/>
    <property type="match status" value="1"/>
</dbReference>
<dbReference type="GO" id="GO:0008483">
    <property type="term" value="F:transaminase activity"/>
    <property type="evidence" value="ECO:0007669"/>
    <property type="project" value="TreeGrafter"/>
</dbReference>
<dbReference type="RefSeq" id="WP_106776963.1">
    <property type="nucleotide sequence ID" value="NZ_JYGE01000005.1"/>
</dbReference>
<dbReference type="PANTHER" id="PTHR43795:SF39">
    <property type="entry name" value="AMINOTRANSFERASE CLASS I_CLASSII DOMAIN-CONTAINING PROTEIN"/>
    <property type="match status" value="1"/>
</dbReference>
<comment type="caution">
    <text evidence="3">The sequence shown here is derived from an EMBL/GenBank/DDBJ whole genome shotgun (WGS) entry which is preliminary data.</text>
</comment>
<dbReference type="InterPro" id="IPR004839">
    <property type="entry name" value="Aminotransferase_I/II_large"/>
</dbReference>
<sequence length="412" mass="46926">MSLSKRGKSNVKEMSALMHADFSTRDKRYDPVNRKDGYINLGTAETHLIDKELIAFLENIQKNMKLESKNLHYDYFYGSEEFRTAIANHWQKLIFKRKKNRSISKKNIIVGSGCSLALEMLATMLGDEGDVFLVPAPFYSGFIDDFSERAKVELVPVYNEENLETEEFEKAYNEEVAKGKNVVGILFSSPNNPTGKVYSENEIMNVVNFAMDKKLEVVSDEIYAQTIHSEETEWISTLDLVPDEYLTHVHVTSSFAKDFALSGFRTGFAISFNEDLLKGMRNIAYYSGVSTHTQALLTELLKSDGLEELLANNGKQLKKSYESIKEDLKSLGIEVKEAKGGLFVFANLRNYLEEDTFEGEKKLWSRLFNDLKLNMSPGAIFNANEAGWFRICYALDPMIMKEVVRRLKTLAE</sequence>
<keyword evidence="1" id="KW-0663">Pyridoxal phosphate</keyword>
<dbReference type="PRINTS" id="PR00753">
    <property type="entry name" value="ACCSYNTHASE"/>
</dbReference>
<dbReference type="EMBL" id="JYGE01000005">
    <property type="protein sequence ID" value="PSJ31226.1"/>
    <property type="molecule type" value="Genomic_DNA"/>
</dbReference>
<dbReference type="CDD" id="cd00609">
    <property type="entry name" value="AAT_like"/>
    <property type="match status" value="1"/>
</dbReference>
<dbReference type="InterPro" id="IPR015422">
    <property type="entry name" value="PyrdxlP-dep_Trfase_small"/>
</dbReference>
<evidence type="ECO:0000259" key="2">
    <source>
        <dbReference type="Pfam" id="PF00155"/>
    </source>
</evidence>
<dbReference type="InterPro" id="IPR015421">
    <property type="entry name" value="PyrdxlP-dep_Trfase_major"/>
</dbReference>
<dbReference type="Gene3D" id="3.90.1150.10">
    <property type="entry name" value="Aspartate Aminotransferase, domain 1"/>
    <property type="match status" value="1"/>
</dbReference>
<dbReference type="OrthoDB" id="9802328at2"/>
<name>A0A2P7PZT8_9FIRM</name>
<dbReference type="InterPro" id="IPR015424">
    <property type="entry name" value="PyrdxlP-dep_Trfase"/>
</dbReference>
<dbReference type="InterPro" id="IPR050478">
    <property type="entry name" value="Ethylene_sulfur-biosynth"/>
</dbReference>
<dbReference type="Pfam" id="PF00155">
    <property type="entry name" value="Aminotran_1_2"/>
    <property type="match status" value="1"/>
</dbReference>